<dbReference type="InterPro" id="IPR043158">
    <property type="entry name" value="Wnt_C"/>
</dbReference>
<dbReference type="PANTHER" id="PTHR12027:SF70">
    <property type="entry name" value="PROTEIN WNT-16"/>
    <property type="match status" value="1"/>
</dbReference>
<dbReference type="GO" id="GO:0005125">
    <property type="term" value="F:cytokine activity"/>
    <property type="evidence" value="ECO:0007669"/>
    <property type="project" value="TreeGrafter"/>
</dbReference>
<evidence type="ECO:0000256" key="4">
    <source>
        <dbReference type="ARBA" id="ARBA00022525"/>
    </source>
</evidence>
<comment type="caution">
    <text evidence="11">The sequence shown here is derived from an EMBL/GenBank/DDBJ whole genome shotgun (WGS) entry which is preliminary data.</text>
</comment>
<dbReference type="PROSITE" id="PS00246">
    <property type="entry name" value="WNT1"/>
    <property type="match status" value="1"/>
</dbReference>
<dbReference type="GO" id="GO:0045165">
    <property type="term" value="P:cell fate commitment"/>
    <property type="evidence" value="ECO:0007669"/>
    <property type="project" value="TreeGrafter"/>
</dbReference>
<evidence type="ECO:0000256" key="6">
    <source>
        <dbReference type="ARBA" id="ARBA00022687"/>
    </source>
</evidence>
<dbReference type="InterPro" id="IPR018161">
    <property type="entry name" value="Wnt_CS"/>
</dbReference>
<keyword evidence="8" id="KW-0449">Lipoprotein</keyword>
<evidence type="ECO:0000313" key="12">
    <source>
        <dbReference type="Proteomes" id="UP000549394"/>
    </source>
</evidence>
<evidence type="ECO:0000256" key="9">
    <source>
        <dbReference type="RuleBase" id="RU003500"/>
    </source>
</evidence>
<keyword evidence="3 9" id="KW-0217">Developmental protein</keyword>
<dbReference type="Proteomes" id="UP000549394">
    <property type="component" value="Unassembled WGS sequence"/>
</dbReference>
<accession>A0A7I8VM70</accession>
<dbReference type="PANTHER" id="PTHR12027">
    <property type="entry name" value="WNT RELATED"/>
    <property type="match status" value="1"/>
</dbReference>
<keyword evidence="12" id="KW-1185">Reference proteome</keyword>
<dbReference type="InterPro" id="IPR005817">
    <property type="entry name" value="Wnt"/>
</dbReference>
<protein>
    <recommendedName>
        <fullName evidence="9">Protein Wnt</fullName>
    </recommendedName>
</protein>
<feature type="signal peptide" evidence="10">
    <location>
        <begin position="1"/>
        <end position="21"/>
    </location>
</feature>
<evidence type="ECO:0000256" key="2">
    <source>
        <dbReference type="ARBA" id="ARBA00005683"/>
    </source>
</evidence>
<dbReference type="EMBL" id="CAJFCJ010000007">
    <property type="protein sequence ID" value="CAD5117373.1"/>
    <property type="molecule type" value="Genomic_DNA"/>
</dbReference>
<evidence type="ECO:0000256" key="1">
    <source>
        <dbReference type="ARBA" id="ARBA00004498"/>
    </source>
</evidence>
<dbReference type="GO" id="GO:0005109">
    <property type="term" value="F:frizzled binding"/>
    <property type="evidence" value="ECO:0007669"/>
    <property type="project" value="TreeGrafter"/>
</dbReference>
<keyword evidence="5" id="KW-0272">Extracellular matrix</keyword>
<evidence type="ECO:0000313" key="11">
    <source>
        <dbReference type="EMBL" id="CAD5117373.1"/>
    </source>
</evidence>
<organism evidence="11 12">
    <name type="scientific">Dimorphilus gyrociliatus</name>
    <dbReference type="NCBI Taxonomy" id="2664684"/>
    <lineage>
        <taxon>Eukaryota</taxon>
        <taxon>Metazoa</taxon>
        <taxon>Spiralia</taxon>
        <taxon>Lophotrochozoa</taxon>
        <taxon>Annelida</taxon>
        <taxon>Polychaeta</taxon>
        <taxon>Polychaeta incertae sedis</taxon>
        <taxon>Dinophilidae</taxon>
        <taxon>Dimorphilus</taxon>
    </lineage>
</organism>
<gene>
    <name evidence="11" type="ORF">DGYR_LOCUS5906</name>
</gene>
<dbReference type="Pfam" id="PF00110">
    <property type="entry name" value="wnt"/>
    <property type="match status" value="1"/>
</dbReference>
<sequence length="373" mass="42352">MMANYPLTELILLLCFRYSQPSWLLLSASSAASVSRNSLVSLCRTIPEVNVGQLELCDKYPNAIRSVQEGGKSAIRECQRQFRYEQWNCSTSSNASYSIFGPTWKEGTKENAFLLAISSASLVHMLTKSCSAGNLSACSCDTSRDGEVGYDGSFSWSGCSDNVGFAERFTKKFVDWSNKQTIKKIINEPGSNLNHTAKKVLKKLLTRKMANLHNNDVGRETVKRLMERKCRCHGVSGSCEVRTCWQSLPRFSNVGKFLKRRYEGSIRVNIKKNHLKRKDSRVNYIPITKKELVHTDKSPNFCKKNRKKGFLGTTGRRCINDSLKKGSCKMLCCGRGAKVTVQRIKKRCKCKFHWCCEVKCETCYEDKKFYTCK</sequence>
<proteinExistence type="inferred from homology"/>
<name>A0A7I8VM70_9ANNE</name>
<keyword evidence="7" id="KW-1015">Disulfide bond</keyword>
<dbReference type="GO" id="GO:0005615">
    <property type="term" value="C:extracellular space"/>
    <property type="evidence" value="ECO:0007669"/>
    <property type="project" value="TreeGrafter"/>
</dbReference>
<keyword evidence="4" id="KW-0964">Secreted</keyword>
<evidence type="ECO:0000256" key="8">
    <source>
        <dbReference type="ARBA" id="ARBA00023288"/>
    </source>
</evidence>
<keyword evidence="6 9" id="KW-0879">Wnt signaling pathway</keyword>
<dbReference type="SMART" id="SM00097">
    <property type="entry name" value="WNT1"/>
    <property type="match status" value="1"/>
</dbReference>
<evidence type="ECO:0000256" key="3">
    <source>
        <dbReference type="ARBA" id="ARBA00022473"/>
    </source>
</evidence>
<evidence type="ECO:0000256" key="10">
    <source>
        <dbReference type="SAM" id="SignalP"/>
    </source>
</evidence>
<dbReference type="GO" id="GO:0060070">
    <property type="term" value="P:canonical Wnt signaling pathway"/>
    <property type="evidence" value="ECO:0007669"/>
    <property type="project" value="TreeGrafter"/>
</dbReference>
<dbReference type="PRINTS" id="PR01349">
    <property type="entry name" value="WNTPROTEIN"/>
</dbReference>
<dbReference type="Gene3D" id="3.30.2460.20">
    <property type="match status" value="1"/>
</dbReference>
<dbReference type="GO" id="GO:0030182">
    <property type="term" value="P:neuron differentiation"/>
    <property type="evidence" value="ECO:0007669"/>
    <property type="project" value="TreeGrafter"/>
</dbReference>
<dbReference type="FunFam" id="3.30.2460.20:FF:000001">
    <property type="entry name" value="Wnt homolog"/>
    <property type="match status" value="1"/>
</dbReference>
<evidence type="ECO:0000256" key="5">
    <source>
        <dbReference type="ARBA" id="ARBA00022530"/>
    </source>
</evidence>
<feature type="chain" id="PRO_5029725381" description="Protein Wnt" evidence="10">
    <location>
        <begin position="22"/>
        <end position="373"/>
    </location>
</feature>
<evidence type="ECO:0000256" key="7">
    <source>
        <dbReference type="ARBA" id="ARBA00023157"/>
    </source>
</evidence>
<comment type="similarity">
    <text evidence="2 9">Belongs to the Wnt family.</text>
</comment>
<keyword evidence="10" id="KW-0732">Signal</keyword>
<comment type="function">
    <text evidence="9">Ligand for members of the frizzled family of seven transmembrane receptors.</text>
</comment>
<comment type="subcellular location">
    <subcellularLocation>
        <location evidence="1 9">Secreted</location>
        <location evidence="1 9">Extracellular space</location>
        <location evidence="1 9">Extracellular matrix</location>
    </subcellularLocation>
</comment>
<dbReference type="OrthoDB" id="5945655at2759"/>
<dbReference type="AlphaFoldDB" id="A0A7I8VM70"/>
<reference evidence="11 12" key="1">
    <citation type="submission" date="2020-08" db="EMBL/GenBank/DDBJ databases">
        <authorList>
            <person name="Hejnol A."/>
        </authorList>
    </citation>
    <scope>NUCLEOTIDE SEQUENCE [LARGE SCALE GENOMIC DNA]</scope>
</reference>